<keyword evidence="2" id="KW-1133">Transmembrane helix</keyword>
<evidence type="ECO:0000313" key="5">
    <source>
        <dbReference type="Proteomes" id="UP001596142"/>
    </source>
</evidence>
<dbReference type="InterPro" id="IPR036680">
    <property type="entry name" value="SPOR-like_sf"/>
</dbReference>
<dbReference type="Gene3D" id="3.30.70.1070">
    <property type="entry name" value="Sporulation related repeat"/>
    <property type="match status" value="1"/>
</dbReference>
<keyword evidence="2" id="KW-0472">Membrane</keyword>
<dbReference type="SUPFAM" id="SSF110997">
    <property type="entry name" value="Sporulation related repeat"/>
    <property type="match status" value="1"/>
</dbReference>
<dbReference type="PROSITE" id="PS51724">
    <property type="entry name" value="SPOR"/>
    <property type="match status" value="1"/>
</dbReference>
<sequence>MSKDNNNRLSFKLYGKDEEKERESKPLSFTEKEAGKEKEDDDSSPQLKVIDFGKKKKQWKEKTAPFWDDGKRDLSPGLPFNRKKKKNERRFQDTFKGLPLKISMIIGGAMVMGLLFGFIVLHLLTGSPGGEASTSSSALPASAEQSSAVAASYNNELNLNLVQAGAFSTLEKGEEMKAGLEQKGFPTLLTDDGDLYYLLVGMMPSRENASVMQSYYNEQGSEVFLKTRNIPAPVLDSWSDDGKLWFEKSRSSLESLLEQSGSAISSSASVELSQDAAEAEQLYEKVKGEIPEEGQAFFENLKIAFEKAENGSSAQESHQEAMKTVLSYEKFIEGVE</sequence>
<evidence type="ECO:0000313" key="4">
    <source>
        <dbReference type="EMBL" id="MFC5712668.1"/>
    </source>
</evidence>
<reference evidence="5" key="1">
    <citation type="journal article" date="2019" name="Int. J. Syst. Evol. Microbiol.">
        <title>The Global Catalogue of Microorganisms (GCM) 10K type strain sequencing project: providing services to taxonomists for standard genome sequencing and annotation.</title>
        <authorList>
            <consortium name="The Broad Institute Genomics Platform"/>
            <consortium name="The Broad Institute Genome Sequencing Center for Infectious Disease"/>
            <person name="Wu L."/>
            <person name="Ma J."/>
        </authorList>
    </citation>
    <scope>NUCLEOTIDE SEQUENCE [LARGE SCALE GENOMIC DNA]</scope>
    <source>
        <strain evidence="5">CECT 7184</strain>
    </source>
</reference>
<name>A0ABW0YJS2_9BACI</name>
<evidence type="ECO:0000256" key="2">
    <source>
        <dbReference type="SAM" id="Phobius"/>
    </source>
</evidence>
<organism evidence="4 5">
    <name type="scientific">Thalassorhabdus alkalitolerans</name>
    <dbReference type="NCBI Taxonomy" id="2282697"/>
    <lineage>
        <taxon>Bacteria</taxon>
        <taxon>Bacillati</taxon>
        <taxon>Bacillota</taxon>
        <taxon>Bacilli</taxon>
        <taxon>Bacillales</taxon>
        <taxon>Bacillaceae</taxon>
        <taxon>Thalassorhabdus</taxon>
    </lineage>
</organism>
<gene>
    <name evidence="4" type="ORF">ACFPU1_07730</name>
</gene>
<dbReference type="RefSeq" id="WP_385939872.1">
    <property type="nucleotide sequence ID" value="NZ_JBHSOZ010000003.1"/>
</dbReference>
<dbReference type="Pfam" id="PF05036">
    <property type="entry name" value="SPOR"/>
    <property type="match status" value="1"/>
</dbReference>
<protein>
    <submittedName>
        <fullName evidence="4">SPOR domain-containing protein</fullName>
    </submittedName>
</protein>
<accession>A0ABW0YJS2</accession>
<dbReference type="Proteomes" id="UP001596142">
    <property type="component" value="Unassembled WGS sequence"/>
</dbReference>
<dbReference type="InterPro" id="IPR007730">
    <property type="entry name" value="SPOR-like_dom"/>
</dbReference>
<evidence type="ECO:0000259" key="3">
    <source>
        <dbReference type="PROSITE" id="PS51724"/>
    </source>
</evidence>
<keyword evidence="5" id="KW-1185">Reference proteome</keyword>
<keyword evidence="2" id="KW-0812">Transmembrane</keyword>
<dbReference type="EMBL" id="JBHSOZ010000003">
    <property type="protein sequence ID" value="MFC5712668.1"/>
    <property type="molecule type" value="Genomic_DNA"/>
</dbReference>
<comment type="caution">
    <text evidence="4">The sequence shown here is derived from an EMBL/GenBank/DDBJ whole genome shotgun (WGS) entry which is preliminary data.</text>
</comment>
<evidence type="ECO:0000256" key="1">
    <source>
        <dbReference type="SAM" id="MobiDB-lite"/>
    </source>
</evidence>
<feature type="compositionally biased region" description="Basic and acidic residues" evidence="1">
    <location>
        <begin position="14"/>
        <end position="38"/>
    </location>
</feature>
<feature type="domain" description="SPOR" evidence="3">
    <location>
        <begin position="154"/>
        <end position="228"/>
    </location>
</feature>
<feature type="region of interest" description="Disordered" evidence="1">
    <location>
        <begin position="1"/>
        <end position="61"/>
    </location>
</feature>
<proteinExistence type="predicted"/>
<feature type="transmembrane region" description="Helical" evidence="2">
    <location>
        <begin position="98"/>
        <end position="124"/>
    </location>
</feature>